<dbReference type="AlphaFoldDB" id="A0A2H3BVC4"/>
<organism evidence="3 4">
    <name type="scientific">Armillaria solidipes</name>
    <dbReference type="NCBI Taxonomy" id="1076256"/>
    <lineage>
        <taxon>Eukaryota</taxon>
        <taxon>Fungi</taxon>
        <taxon>Dikarya</taxon>
        <taxon>Basidiomycota</taxon>
        <taxon>Agaricomycotina</taxon>
        <taxon>Agaricomycetes</taxon>
        <taxon>Agaricomycetidae</taxon>
        <taxon>Agaricales</taxon>
        <taxon>Marasmiineae</taxon>
        <taxon>Physalacriaceae</taxon>
        <taxon>Armillaria</taxon>
    </lineage>
</organism>
<proteinExistence type="predicted"/>
<feature type="region of interest" description="Disordered" evidence="1">
    <location>
        <begin position="147"/>
        <end position="211"/>
    </location>
</feature>
<reference evidence="4" key="1">
    <citation type="journal article" date="2017" name="Nat. Ecol. Evol.">
        <title>Genome expansion and lineage-specific genetic innovations in the forest pathogenic fungi Armillaria.</title>
        <authorList>
            <person name="Sipos G."/>
            <person name="Prasanna A.N."/>
            <person name="Walter M.C."/>
            <person name="O'Connor E."/>
            <person name="Balint B."/>
            <person name="Krizsan K."/>
            <person name="Kiss B."/>
            <person name="Hess J."/>
            <person name="Varga T."/>
            <person name="Slot J."/>
            <person name="Riley R."/>
            <person name="Boka B."/>
            <person name="Rigling D."/>
            <person name="Barry K."/>
            <person name="Lee J."/>
            <person name="Mihaltcheva S."/>
            <person name="LaButti K."/>
            <person name="Lipzen A."/>
            <person name="Waldron R."/>
            <person name="Moloney N.M."/>
            <person name="Sperisen C."/>
            <person name="Kredics L."/>
            <person name="Vagvoelgyi C."/>
            <person name="Patrignani A."/>
            <person name="Fitzpatrick D."/>
            <person name="Nagy I."/>
            <person name="Doyle S."/>
            <person name="Anderson J.B."/>
            <person name="Grigoriev I.V."/>
            <person name="Gueldener U."/>
            <person name="Muensterkoetter M."/>
            <person name="Nagy L.G."/>
        </authorList>
    </citation>
    <scope>NUCLEOTIDE SEQUENCE [LARGE SCALE GENOMIC DNA]</scope>
    <source>
        <strain evidence="4">28-4</strain>
    </source>
</reference>
<evidence type="ECO:0000256" key="1">
    <source>
        <dbReference type="SAM" id="MobiDB-lite"/>
    </source>
</evidence>
<dbReference type="PANTHER" id="PTHR12307:SF36">
    <property type="entry name" value="GLYCOGEN-BINDING SUBUNIT 76A"/>
    <property type="match status" value="1"/>
</dbReference>
<dbReference type="GO" id="GO:0008157">
    <property type="term" value="F:protein phosphatase 1 binding"/>
    <property type="evidence" value="ECO:0007669"/>
    <property type="project" value="TreeGrafter"/>
</dbReference>
<keyword evidence="4" id="KW-1185">Reference proteome</keyword>
<dbReference type="GO" id="GO:0000164">
    <property type="term" value="C:protein phosphatase type 1 complex"/>
    <property type="evidence" value="ECO:0007669"/>
    <property type="project" value="TreeGrafter"/>
</dbReference>
<evidence type="ECO:0000313" key="4">
    <source>
        <dbReference type="Proteomes" id="UP000218334"/>
    </source>
</evidence>
<feature type="compositionally biased region" description="Basic residues" evidence="1">
    <location>
        <begin position="202"/>
        <end position="211"/>
    </location>
</feature>
<protein>
    <submittedName>
        <fullName evidence="3">Carbohydrate-binding module family 21 protein</fullName>
    </submittedName>
</protein>
<feature type="domain" description="CBM21" evidence="2">
    <location>
        <begin position="1"/>
        <end position="113"/>
    </location>
</feature>
<feature type="compositionally biased region" description="Polar residues" evidence="1">
    <location>
        <begin position="190"/>
        <end position="201"/>
    </location>
</feature>
<dbReference type="GO" id="GO:2001069">
    <property type="term" value="F:glycogen binding"/>
    <property type="evidence" value="ECO:0007669"/>
    <property type="project" value="TreeGrafter"/>
</dbReference>
<dbReference type="Gene3D" id="2.60.40.2440">
    <property type="entry name" value="Carbohydrate binding type-21 domain"/>
    <property type="match status" value="1"/>
</dbReference>
<gene>
    <name evidence="3" type="ORF">ARMSODRAFT_843971</name>
</gene>
<name>A0A2H3BVC4_9AGAR</name>
<dbReference type="STRING" id="1076256.A0A2H3BVC4"/>
<dbReference type="Pfam" id="PF03370">
    <property type="entry name" value="CBM_21"/>
    <property type="match status" value="1"/>
</dbReference>
<feature type="compositionally biased region" description="Low complexity" evidence="1">
    <location>
        <begin position="169"/>
        <end position="183"/>
    </location>
</feature>
<dbReference type="PROSITE" id="PS51159">
    <property type="entry name" value="CBM21"/>
    <property type="match status" value="1"/>
</dbReference>
<dbReference type="Proteomes" id="UP000218334">
    <property type="component" value="Unassembled WGS sequence"/>
</dbReference>
<dbReference type="InterPro" id="IPR050782">
    <property type="entry name" value="PP1_regulatory_subunit_3"/>
</dbReference>
<sequence>MPPKVNHMADVAMDSLLLSADGMSITGRVRVRNLAFQKWLAVRFTFDAWQTTSEVTARYAESVDLSFDIFSFGIKLNDILARIEERTLILALRYSVEGREIWDNNNGRNYVAKFSRVKPSSGRGKTSGSDSGSDIADLRKQLEKVVQKRGEEVPGSLPPLRPRSGSASLGGSSDFKKGSSLSSRYDFGTSLKTTWSPPTTIRHSRTHTYPT</sequence>
<dbReference type="EMBL" id="KZ293427">
    <property type="protein sequence ID" value="PBK70008.1"/>
    <property type="molecule type" value="Genomic_DNA"/>
</dbReference>
<dbReference type="GO" id="GO:0005979">
    <property type="term" value="P:regulation of glycogen biosynthetic process"/>
    <property type="evidence" value="ECO:0007669"/>
    <property type="project" value="TreeGrafter"/>
</dbReference>
<evidence type="ECO:0000313" key="3">
    <source>
        <dbReference type="EMBL" id="PBK70008.1"/>
    </source>
</evidence>
<dbReference type="InterPro" id="IPR038175">
    <property type="entry name" value="CBM21_dom_sf"/>
</dbReference>
<accession>A0A2H3BVC4</accession>
<dbReference type="PANTHER" id="PTHR12307">
    <property type="entry name" value="PROTEIN PHOSPHATASE 1 REGULATORY SUBUNIT"/>
    <property type="match status" value="1"/>
</dbReference>
<evidence type="ECO:0000259" key="2">
    <source>
        <dbReference type="PROSITE" id="PS51159"/>
    </source>
</evidence>
<feature type="non-terminal residue" evidence="3">
    <location>
        <position position="211"/>
    </location>
</feature>
<dbReference type="InterPro" id="IPR005036">
    <property type="entry name" value="CBM21_dom"/>
</dbReference>